<dbReference type="InterPro" id="IPR020904">
    <property type="entry name" value="Sc_DH/Rdtase_CS"/>
</dbReference>
<evidence type="ECO:0000256" key="8">
    <source>
        <dbReference type="ARBA" id="ARBA00023136"/>
    </source>
</evidence>
<name>A0A9W4IXI5_9EURO</name>
<evidence type="ECO:0000256" key="11">
    <source>
        <dbReference type="ARBA" id="ARBA00082544"/>
    </source>
</evidence>
<evidence type="ECO:0000256" key="1">
    <source>
        <dbReference type="ARBA" id="ARBA00004141"/>
    </source>
</evidence>
<gene>
    <name evidence="13" type="ORF">PSALAMII_LOCUS3769</name>
</gene>
<dbReference type="InterPro" id="IPR036291">
    <property type="entry name" value="NAD(P)-bd_dom_sf"/>
</dbReference>
<dbReference type="Gene3D" id="3.40.50.720">
    <property type="entry name" value="NAD(P)-binding Rossmann-like Domain"/>
    <property type="match status" value="1"/>
</dbReference>
<dbReference type="EMBL" id="CAJVPA010000133">
    <property type="protein sequence ID" value="CAG8359811.1"/>
    <property type="molecule type" value="Genomic_DNA"/>
</dbReference>
<proteinExistence type="inferred from homology"/>
<dbReference type="FunFam" id="3.40.50.720:FF:000131">
    <property type="entry name" value="Short-chain dehydrogenase/reductase 3"/>
    <property type="match status" value="1"/>
</dbReference>
<comment type="caution">
    <text evidence="13">The sequence shown here is derived from an EMBL/GenBank/DDBJ whole genome shotgun (WGS) entry which is preliminary data.</text>
</comment>
<protein>
    <recommendedName>
        <fullName evidence="10">Short-chain dehydrogenase/reductase 3</fullName>
    </recommendedName>
    <alternativeName>
        <fullName evidence="11">Retinal short-chain dehydrogenase/reductase 1</fullName>
    </alternativeName>
</protein>
<dbReference type="PRINTS" id="PR00080">
    <property type="entry name" value="SDRFAMILY"/>
</dbReference>
<dbReference type="PROSITE" id="PS00061">
    <property type="entry name" value="ADH_SHORT"/>
    <property type="match status" value="1"/>
</dbReference>
<dbReference type="GO" id="GO:0016020">
    <property type="term" value="C:membrane"/>
    <property type="evidence" value="ECO:0007669"/>
    <property type="project" value="UniProtKB-SubCell"/>
</dbReference>
<evidence type="ECO:0000256" key="6">
    <source>
        <dbReference type="ARBA" id="ARBA00023002"/>
    </source>
</evidence>
<evidence type="ECO:0000256" key="9">
    <source>
        <dbReference type="ARBA" id="ARBA00059620"/>
    </source>
</evidence>
<dbReference type="PRINTS" id="PR00081">
    <property type="entry name" value="GDHRDH"/>
</dbReference>
<evidence type="ECO:0000256" key="2">
    <source>
        <dbReference type="ARBA" id="ARBA00006484"/>
    </source>
</evidence>
<evidence type="ECO:0000313" key="13">
    <source>
        <dbReference type="EMBL" id="CAG8359811.1"/>
    </source>
</evidence>
<reference evidence="13" key="1">
    <citation type="submission" date="2021-07" db="EMBL/GenBank/DDBJ databases">
        <authorList>
            <person name="Branca A.L. A."/>
        </authorList>
    </citation>
    <scope>NUCLEOTIDE SEQUENCE</scope>
</reference>
<keyword evidence="7" id="KW-0443">Lipid metabolism</keyword>
<dbReference type="PANTHER" id="PTHR24322">
    <property type="entry name" value="PKSB"/>
    <property type="match status" value="1"/>
</dbReference>
<dbReference type="Pfam" id="PF00106">
    <property type="entry name" value="adh_short"/>
    <property type="match status" value="1"/>
</dbReference>
<evidence type="ECO:0000313" key="14">
    <source>
        <dbReference type="Proteomes" id="UP001152646"/>
    </source>
</evidence>
<keyword evidence="6" id="KW-0560">Oxidoreductase</keyword>
<evidence type="ECO:0000256" key="7">
    <source>
        <dbReference type="ARBA" id="ARBA00023098"/>
    </source>
</evidence>
<dbReference type="Proteomes" id="UP001152646">
    <property type="component" value="Unassembled WGS sequence"/>
</dbReference>
<evidence type="ECO:0000256" key="12">
    <source>
        <dbReference type="RuleBase" id="RU000363"/>
    </source>
</evidence>
<dbReference type="GO" id="GO:0052650">
    <property type="term" value="F:all-trans-retinol dehydrogenase (NADP+) activity"/>
    <property type="evidence" value="ECO:0007669"/>
    <property type="project" value="UniProtKB-ARBA"/>
</dbReference>
<accession>A0A9W4IXI5</accession>
<dbReference type="PANTHER" id="PTHR24322:SF736">
    <property type="entry name" value="RETINOL DEHYDROGENASE 10"/>
    <property type="match status" value="1"/>
</dbReference>
<keyword evidence="3" id="KW-0812">Transmembrane</keyword>
<keyword evidence="8" id="KW-0472">Membrane</keyword>
<comment type="subcellular location">
    <subcellularLocation>
        <location evidence="1">Membrane</location>
        <topology evidence="1">Multi-pass membrane protein</topology>
    </subcellularLocation>
</comment>
<evidence type="ECO:0000256" key="4">
    <source>
        <dbReference type="ARBA" id="ARBA00022857"/>
    </source>
</evidence>
<comment type="function">
    <text evidence="9">Catalyzes the reduction of all-trans-retinal to all-trans-retinol in the presence of NADPH.</text>
</comment>
<evidence type="ECO:0000256" key="3">
    <source>
        <dbReference type="ARBA" id="ARBA00022692"/>
    </source>
</evidence>
<keyword evidence="5" id="KW-1133">Transmembrane helix</keyword>
<sequence length="346" mass="37763">MSLLEYTQTALSVLPEPAQALLRNPTAQKTIAGVGAFILARAANQFLSRCAHQNWTINGAWNPQAELILLTGGTSGIGKQVMEDLSKTGVRVVILDINEPNFTLPSNVSFYKANITNSEDIAAVAKTIRENHGDPTVLVNNAGVGHDGSILEEPESKIRQTFEVNTISHFLMVKEFLPAMVKANHGHVITVASMASFVALGEMVDYCCSKVSALAFHEGLRQELKHWYNAPNVRTRYVPQTIAHKGPTNGYSVVHPLWVRTPMITMLTDQGSFKQPVMTPQVVADAICKQILTQSSGQILLPKSQSIASVVRAMPFWLQEAVRTHASGDLRKMRVAQSAAEAAIKK</sequence>
<organism evidence="13 14">
    <name type="scientific">Penicillium salamii</name>
    <dbReference type="NCBI Taxonomy" id="1612424"/>
    <lineage>
        <taxon>Eukaryota</taxon>
        <taxon>Fungi</taxon>
        <taxon>Dikarya</taxon>
        <taxon>Ascomycota</taxon>
        <taxon>Pezizomycotina</taxon>
        <taxon>Eurotiomycetes</taxon>
        <taxon>Eurotiomycetidae</taxon>
        <taxon>Eurotiales</taxon>
        <taxon>Aspergillaceae</taxon>
        <taxon>Penicillium</taxon>
    </lineage>
</organism>
<evidence type="ECO:0000256" key="5">
    <source>
        <dbReference type="ARBA" id="ARBA00022989"/>
    </source>
</evidence>
<dbReference type="AlphaFoldDB" id="A0A9W4IXI5"/>
<dbReference type="InterPro" id="IPR002347">
    <property type="entry name" value="SDR_fam"/>
</dbReference>
<keyword evidence="4" id="KW-0521">NADP</keyword>
<dbReference type="OrthoDB" id="10253736at2759"/>
<comment type="similarity">
    <text evidence="2 12">Belongs to the short-chain dehydrogenases/reductases (SDR) family.</text>
</comment>
<evidence type="ECO:0000256" key="10">
    <source>
        <dbReference type="ARBA" id="ARBA00068717"/>
    </source>
</evidence>
<dbReference type="SUPFAM" id="SSF51735">
    <property type="entry name" value="NAD(P)-binding Rossmann-fold domains"/>
    <property type="match status" value="1"/>
</dbReference>